<dbReference type="CDD" id="cd00920">
    <property type="entry name" value="Cupredoxin"/>
    <property type="match status" value="1"/>
</dbReference>
<reference evidence="4" key="1">
    <citation type="journal article" date="2014" name="Proc. Natl. Acad. Sci. U.S.A.">
        <title>Extensive sampling of basidiomycete genomes demonstrates inadequacy of the white-rot/brown-rot paradigm for wood decay fungi.</title>
        <authorList>
            <person name="Riley R."/>
            <person name="Salamov A.A."/>
            <person name="Brown D.W."/>
            <person name="Nagy L.G."/>
            <person name="Floudas D."/>
            <person name="Held B.W."/>
            <person name="Levasseur A."/>
            <person name="Lombard V."/>
            <person name="Morin E."/>
            <person name="Otillar R."/>
            <person name="Lindquist E.A."/>
            <person name="Sun H."/>
            <person name="LaButti K.M."/>
            <person name="Schmutz J."/>
            <person name="Jabbour D."/>
            <person name="Luo H."/>
            <person name="Baker S.E."/>
            <person name="Pisabarro A.G."/>
            <person name="Walton J.D."/>
            <person name="Blanchette R.A."/>
            <person name="Henrissat B."/>
            <person name="Martin F."/>
            <person name="Cullen D."/>
            <person name="Hibbett D.S."/>
            <person name="Grigoriev I.V."/>
        </authorList>
    </citation>
    <scope>NUCLEOTIDE SEQUENCE [LARGE SCALE GENOMIC DNA]</scope>
    <source>
        <strain evidence="4">CBS 339.88</strain>
    </source>
</reference>
<keyword evidence="4" id="KW-1185">Reference proteome</keyword>
<dbReference type="STRING" id="685588.A0A067SPS8"/>
<evidence type="ECO:0000313" key="3">
    <source>
        <dbReference type="EMBL" id="KDR68793.1"/>
    </source>
</evidence>
<proteinExistence type="predicted"/>
<dbReference type="InterPro" id="IPR008972">
    <property type="entry name" value="Cupredoxin"/>
</dbReference>
<dbReference type="SUPFAM" id="SSF49503">
    <property type="entry name" value="Cupredoxins"/>
    <property type="match status" value="1"/>
</dbReference>
<evidence type="ECO:0008006" key="5">
    <source>
        <dbReference type="Google" id="ProtNLM"/>
    </source>
</evidence>
<feature type="transmembrane region" description="Helical" evidence="2">
    <location>
        <begin position="207"/>
        <end position="230"/>
    </location>
</feature>
<feature type="compositionally biased region" description="Low complexity" evidence="1">
    <location>
        <begin position="181"/>
        <end position="196"/>
    </location>
</feature>
<dbReference type="Gene3D" id="2.60.40.420">
    <property type="entry name" value="Cupredoxins - blue copper proteins"/>
    <property type="match status" value="1"/>
</dbReference>
<evidence type="ECO:0000256" key="2">
    <source>
        <dbReference type="SAM" id="Phobius"/>
    </source>
</evidence>
<dbReference type="PANTHER" id="PTHR34883">
    <property type="entry name" value="SERINE-RICH PROTEIN, PUTATIVE-RELATED-RELATED"/>
    <property type="match status" value="1"/>
</dbReference>
<keyword evidence="2" id="KW-0812">Transmembrane</keyword>
<name>A0A067SPS8_GALM3</name>
<organism evidence="3 4">
    <name type="scientific">Galerina marginata (strain CBS 339.88)</name>
    <dbReference type="NCBI Taxonomy" id="685588"/>
    <lineage>
        <taxon>Eukaryota</taxon>
        <taxon>Fungi</taxon>
        <taxon>Dikarya</taxon>
        <taxon>Basidiomycota</taxon>
        <taxon>Agaricomycotina</taxon>
        <taxon>Agaricomycetes</taxon>
        <taxon>Agaricomycetidae</taxon>
        <taxon>Agaricales</taxon>
        <taxon>Agaricineae</taxon>
        <taxon>Strophariaceae</taxon>
        <taxon>Galerina</taxon>
    </lineage>
</organism>
<keyword evidence="2" id="KW-0472">Membrane</keyword>
<sequence length="310" mass="32764">MAVALLLADTANAAQYLIKVGFDSALAFDPTNIVADVGDTVVFEFHAKNQSVTQSTFAQPCTRQTAPSLGFDSGFWPIAANATEVGLPQSSITVSTAPLWFFCAQINPVNHCNHGMVFSVNAPANQTFAQFQAIAKAGGGQTGLVTPSTSSSPLSSSSSTSPPPNDSTAPTTVAGSPTFADSTLTTSDPSPTSGDSNRTSTNKSKNIGPIVGVTVGGSVLIALAIAACIYQQRRKRKYRRVDLDLTAESNIPIVVPFRSIPFRPTKRPPPSNTDISPRMVMHEDSGFRMPPTGERIYVRVVDVPPRYTSG</sequence>
<keyword evidence="2" id="KW-1133">Transmembrane helix</keyword>
<evidence type="ECO:0000256" key="1">
    <source>
        <dbReference type="SAM" id="MobiDB-lite"/>
    </source>
</evidence>
<accession>A0A067SPS8</accession>
<feature type="compositionally biased region" description="Low complexity" evidence="1">
    <location>
        <begin position="146"/>
        <end position="172"/>
    </location>
</feature>
<dbReference type="HOGENOM" id="CLU_053381_2_0_1"/>
<gene>
    <name evidence="3" type="ORF">GALMADRAFT_231117</name>
</gene>
<dbReference type="OrthoDB" id="1921208at2759"/>
<dbReference type="PANTHER" id="PTHR34883:SF15">
    <property type="entry name" value="EXTRACELLULAR SERINE-RICH PROTEIN"/>
    <property type="match status" value="1"/>
</dbReference>
<protein>
    <recommendedName>
        <fullName evidence="5">Phytocyanin domain-containing protein</fullName>
    </recommendedName>
</protein>
<dbReference type="AlphaFoldDB" id="A0A067SPS8"/>
<dbReference type="EMBL" id="KL142406">
    <property type="protein sequence ID" value="KDR68793.1"/>
    <property type="molecule type" value="Genomic_DNA"/>
</dbReference>
<evidence type="ECO:0000313" key="4">
    <source>
        <dbReference type="Proteomes" id="UP000027222"/>
    </source>
</evidence>
<feature type="region of interest" description="Disordered" evidence="1">
    <location>
        <begin position="142"/>
        <end position="208"/>
    </location>
</feature>
<dbReference type="Proteomes" id="UP000027222">
    <property type="component" value="Unassembled WGS sequence"/>
</dbReference>
<dbReference type="InterPro" id="IPR052953">
    <property type="entry name" value="Ser-rich/MCO-related"/>
</dbReference>